<dbReference type="OrthoDB" id="2408663at2"/>
<evidence type="ECO:0000313" key="1">
    <source>
        <dbReference type="EMBL" id="PCR98992.1"/>
    </source>
</evidence>
<dbReference type="RefSeq" id="WP_054639446.1">
    <property type="nucleotide sequence ID" value="NZ_BBAL01000005.1"/>
</dbReference>
<organism evidence="1 2">
    <name type="scientific">Lactococcus fujiensis JCM 16395</name>
    <dbReference type="NCBI Taxonomy" id="1291764"/>
    <lineage>
        <taxon>Bacteria</taxon>
        <taxon>Bacillati</taxon>
        <taxon>Bacillota</taxon>
        <taxon>Bacilli</taxon>
        <taxon>Lactobacillales</taxon>
        <taxon>Streptococcaceae</taxon>
        <taxon>Lactococcus</taxon>
    </lineage>
</organism>
<protein>
    <recommendedName>
        <fullName evidence="3">Phage tail protein</fullName>
    </recommendedName>
</protein>
<evidence type="ECO:0008006" key="3">
    <source>
        <dbReference type="Google" id="ProtNLM"/>
    </source>
</evidence>
<dbReference type="Proteomes" id="UP000218181">
    <property type="component" value="Unassembled WGS sequence"/>
</dbReference>
<comment type="caution">
    <text evidence="1">The sequence shown here is derived from an EMBL/GenBank/DDBJ whole genome shotgun (WGS) entry which is preliminary data.</text>
</comment>
<dbReference type="Pfam" id="PF04630">
    <property type="entry name" value="Phage_TTP_1"/>
    <property type="match status" value="1"/>
</dbReference>
<gene>
    <name evidence="1" type="ORF">RT41_GL000562</name>
</gene>
<reference evidence="1 2" key="1">
    <citation type="submission" date="2014-12" db="EMBL/GenBank/DDBJ databases">
        <title>Draft genome sequences of 10 type strains of Lactococcus.</title>
        <authorList>
            <person name="Sun Z."/>
            <person name="Zhong Z."/>
            <person name="Liu W."/>
            <person name="Zhang W."/>
            <person name="Zhang H."/>
        </authorList>
    </citation>
    <scope>NUCLEOTIDE SEQUENCE [LARGE SCALE GENOMIC DNA]</scope>
    <source>
        <strain evidence="1 2">JCM 16395</strain>
    </source>
</reference>
<proteinExistence type="predicted"/>
<accession>A0A2A5RIN0</accession>
<name>A0A2A5RIN0_9LACT</name>
<evidence type="ECO:0000313" key="2">
    <source>
        <dbReference type="Proteomes" id="UP000218181"/>
    </source>
</evidence>
<sequence>MGTATVGFEKLTIRILDDKEPTLGTNLFEIKGKANEGATSSAKISGLAVDPVKSWGSNKPYHISGKGVGDGKVDFDILDIPDKVLAAIIGYDVDTNGVITASSETKAPNCSILIEDSDIRGDKVMLGFLSGVFSYDGVEIDTAQGKASEMKADTLSYSVGSSDTGEFFKKYAGSESAAQAAVRTALSMTVAG</sequence>
<dbReference type="STRING" id="1291764.GCA_001311235_01727"/>
<dbReference type="EMBL" id="JXJU01000015">
    <property type="protein sequence ID" value="PCR98992.1"/>
    <property type="molecule type" value="Genomic_DNA"/>
</dbReference>
<dbReference type="AlphaFoldDB" id="A0A2A5RIN0"/>
<dbReference type="InterPro" id="IPR006724">
    <property type="entry name" value="Phage_TTP"/>
</dbReference>
<keyword evidence="2" id="KW-1185">Reference proteome</keyword>
<dbReference type="InterPro" id="IPR006490">
    <property type="entry name" value="Maj_tail_phi13"/>
</dbReference>
<dbReference type="NCBIfam" id="TIGR01603">
    <property type="entry name" value="maj_tail_phi13"/>
    <property type="match status" value="1"/>
</dbReference>